<sequence>MLSLLRTNTFAAAAARRTFSTSQARADVARITLVGRLATEPEIAQLSDGREVMRYVIGVSKGTKGVSWFRVANFDLEGRGGKEYLASMPKGTQVFFEGDINLSVRELEDGKKFTEHNIYQHSIKALRRPKERTAEEAAEE</sequence>
<accession>A0A3N4KDL7</accession>
<evidence type="ECO:0000313" key="4">
    <source>
        <dbReference type="Proteomes" id="UP000277580"/>
    </source>
</evidence>
<protein>
    <recommendedName>
        <fullName evidence="5">Nucleic acid-binding protein</fullName>
    </recommendedName>
</protein>
<dbReference type="InterPro" id="IPR012340">
    <property type="entry name" value="NA-bd_OB-fold"/>
</dbReference>
<dbReference type="STRING" id="1392247.A0A3N4KDL7"/>
<gene>
    <name evidence="3" type="ORF">P167DRAFT_579100</name>
</gene>
<evidence type="ECO:0000256" key="1">
    <source>
        <dbReference type="ARBA" id="ARBA00023125"/>
    </source>
</evidence>
<dbReference type="PROSITE" id="PS50935">
    <property type="entry name" value="SSB"/>
    <property type="match status" value="1"/>
</dbReference>
<proteinExistence type="predicted"/>
<evidence type="ECO:0008006" key="5">
    <source>
        <dbReference type="Google" id="ProtNLM"/>
    </source>
</evidence>
<organism evidence="3 4">
    <name type="scientific">Morchella conica CCBAS932</name>
    <dbReference type="NCBI Taxonomy" id="1392247"/>
    <lineage>
        <taxon>Eukaryota</taxon>
        <taxon>Fungi</taxon>
        <taxon>Dikarya</taxon>
        <taxon>Ascomycota</taxon>
        <taxon>Pezizomycotina</taxon>
        <taxon>Pezizomycetes</taxon>
        <taxon>Pezizales</taxon>
        <taxon>Morchellaceae</taxon>
        <taxon>Morchella</taxon>
    </lineage>
</organism>
<dbReference type="Pfam" id="PF00436">
    <property type="entry name" value="SSB"/>
    <property type="match status" value="1"/>
</dbReference>
<dbReference type="Proteomes" id="UP000277580">
    <property type="component" value="Unassembled WGS sequence"/>
</dbReference>
<name>A0A3N4KDL7_9PEZI</name>
<dbReference type="AlphaFoldDB" id="A0A3N4KDL7"/>
<reference evidence="3 4" key="1">
    <citation type="journal article" date="2018" name="Nat. Ecol. Evol.">
        <title>Pezizomycetes genomes reveal the molecular basis of ectomycorrhizal truffle lifestyle.</title>
        <authorList>
            <person name="Murat C."/>
            <person name="Payen T."/>
            <person name="Noel B."/>
            <person name="Kuo A."/>
            <person name="Morin E."/>
            <person name="Chen J."/>
            <person name="Kohler A."/>
            <person name="Krizsan K."/>
            <person name="Balestrini R."/>
            <person name="Da Silva C."/>
            <person name="Montanini B."/>
            <person name="Hainaut M."/>
            <person name="Levati E."/>
            <person name="Barry K.W."/>
            <person name="Belfiori B."/>
            <person name="Cichocki N."/>
            <person name="Clum A."/>
            <person name="Dockter R.B."/>
            <person name="Fauchery L."/>
            <person name="Guy J."/>
            <person name="Iotti M."/>
            <person name="Le Tacon F."/>
            <person name="Lindquist E.A."/>
            <person name="Lipzen A."/>
            <person name="Malagnac F."/>
            <person name="Mello A."/>
            <person name="Molinier V."/>
            <person name="Miyauchi S."/>
            <person name="Poulain J."/>
            <person name="Riccioni C."/>
            <person name="Rubini A."/>
            <person name="Sitrit Y."/>
            <person name="Splivallo R."/>
            <person name="Traeger S."/>
            <person name="Wang M."/>
            <person name="Zifcakova L."/>
            <person name="Wipf D."/>
            <person name="Zambonelli A."/>
            <person name="Paolocci F."/>
            <person name="Nowrousian M."/>
            <person name="Ottonello S."/>
            <person name="Baldrian P."/>
            <person name="Spatafora J.W."/>
            <person name="Henrissat B."/>
            <person name="Nagy L.G."/>
            <person name="Aury J.M."/>
            <person name="Wincker P."/>
            <person name="Grigoriev I.V."/>
            <person name="Bonfante P."/>
            <person name="Martin F.M."/>
        </authorList>
    </citation>
    <scope>NUCLEOTIDE SEQUENCE [LARGE SCALE GENOMIC DNA]</scope>
    <source>
        <strain evidence="3 4">CCBAS932</strain>
    </source>
</reference>
<evidence type="ECO:0000256" key="2">
    <source>
        <dbReference type="PROSITE-ProRule" id="PRU00252"/>
    </source>
</evidence>
<keyword evidence="4" id="KW-1185">Reference proteome</keyword>
<dbReference type="InterPro" id="IPR000424">
    <property type="entry name" value="Primosome_PriB/ssb"/>
</dbReference>
<dbReference type="GO" id="GO:0003697">
    <property type="term" value="F:single-stranded DNA binding"/>
    <property type="evidence" value="ECO:0007669"/>
    <property type="project" value="InterPro"/>
</dbReference>
<dbReference type="Gene3D" id="2.40.50.140">
    <property type="entry name" value="Nucleic acid-binding proteins"/>
    <property type="match status" value="1"/>
</dbReference>
<dbReference type="EMBL" id="ML119179">
    <property type="protein sequence ID" value="RPB07578.1"/>
    <property type="molecule type" value="Genomic_DNA"/>
</dbReference>
<dbReference type="CDD" id="cd04496">
    <property type="entry name" value="SSB_OBF"/>
    <property type="match status" value="1"/>
</dbReference>
<evidence type="ECO:0000313" key="3">
    <source>
        <dbReference type="EMBL" id="RPB07578.1"/>
    </source>
</evidence>
<dbReference type="InParanoid" id="A0A3N4KDL7"/>
<keyword evidence="1 2" id="KW-0238">DNA-binding</keyword>
<dbReference type="OrthoDB" id="1078367at2759"/>
<dbReference type="SUPFAM" id="SSF50249">
    <property type="entry name" value="Nucleic acid-binding proteins"/>
    <property type="match status" value="1"/>
</dbReference>